<name>A0A0P9JS99_9PSED</name>
<protein>
    <submittedName>
        <fullName evidence="2">Uncharacterized protein</fullName>
    </submittedName>
</protein>
<comment type="caution">
    <text evidence="2">The sequence shown here is derived from an EMBL/GenBank/DDBJ whole genome shotgun (WGS) entry which is preliminary data.</text>
</comment>
<dbReference type="PATRIC" id="fig|251702.3.peg.4185"/>
<evidence type="ECO:0000256" key="1">
    <source>
        <dbReference type="SAM" id="MobiDB-lite"/>
    </source>
</evidence>
<feature type="compositionally biased region" description="Basic and acidic residues" evidence="1">
    <location>
        <begin position="59"/>
        <end position="69"/>
    </location>
</feature>
<dbReference type="AlphaFoldDB" id="A0A0P9JS99"/>
<gene>
    <name evidence="2" type="ORF">ALO88_03183</name>
</gene>
<proteinExistence type="predicted"/>
<accession>A0A0P9JS99</accession>
<reference evidence="2 3" key="1">
    <citation type="submission" date="2015-09" db="EMBL/GenBank/DDBJ databases">
        <title>Genome announcement of multiple Pseudomonas syringae strains.</title>
        <authorList>
            <person name="Thakur S."/>
            <person name="Wang P.W."/>
            <person name="Gong Y."/>
            <person name="Weir B.S."/>
            <person name="Guttman D.S."/>
        </authorList>
    </citation>
    <scope>NUCLEOTIDE SEQUENCE [LARGE SCALE GENOMIC DNA]</scope>
    <source>
        <strain evidence="2 3">ICMP4303</strain>
    </source>
</reference>
<feature type="region of interest" description="Disordered" evidence="1">
    <location>
        <begin position="51"/>
        <end position="84"/>
    </location>
</feature>
<evidence type="ECO:0000313" key="3">
    <source>
        <dbReference type="Proteomes" id="UP000050425"/>
    </source>
</evidence>
<dbReference type="EMBL" id="LJPT01000050">
    <property type="protein sequence ID" value="KPW50447.1"/>
    <property type="molecule type" value="Genomic_DNA"/>
</dbReference>
<dbReference type="Proteomes" id="UP000050425">
    <property type="component" value="Unassembled WGS sequence"/>
</dbReference>
<dbReference type="RefSeq" id="WP_057418055.1">
    <property type="nucleotide sequence ID" value="NZ_LJPT01000050.1"/>
</dbReference>
<organism evidence="2 3">
    <name type="scientific">Pseudomonas syringae pv. antirrhini</name>
    <dbReference type="NCBI Taxonomy" id="251702"/>
    <lineage>
        <taxon>Bacteria</taxon>
        <taxon>Pseudomonadati</taxon>
        <taxon>Pseudomonadota</taxon>
        <taxon>Gammaproteobacteria</taxon>
        <taxon>Pseudomonadales</taxon>
        <taxon>Pseudomonadaceae</taxon>
        <taxon>Pseudomonas</taxon>
    </lineage>
</organism>
<sequence>MISPELSTIQRNKERSAVLEAEVAEFLKRGGVIGTLKGFPVRPEPKRYGRMSVTTARPPEPHRRTKEAIRAAAPPPSPQNLPRGHVSDEVVAQIRHMAQTTTITDVGRKTGVSHHMLRKIASEHRFEYKPFDPSPSLACVKAARIDPVTDALNVLRIKEARDRGLSRKAAKDLIGISSTLMERLLKDFAIDYPLHRIRRK</sequence>
<evidence type="ECO:0000313" key="2">
    <source>
        <dbReference type="EMBL" id="KPW50447.1"/>
    </source>
</evidence>